<reference evidence="1 2" key="2">
    <citation type="submission" date="2011-10" db="EMBL/GenBank/DDBJ databases">
        <title>The Genome Sequence of Simonsiella muelleri ATCC 29453.</title>
        <authorList>
            <consortium name="The Broad Institute Genome Sequencing Platform"/>
            <consortium name="The Broad Institute Genome Sequencing Center for Infectious Disease"/>
            <person name="Earl A."/>
            <person name="Ward D."/>
            <person name="Feldgarden M."/>
            <person name="Gevers D."/>
            <person name="Izard J."/>
            <person name="Baranova O.V."/>
            <person name="Blanton J.M."/>
            <person name="Tanner A.C."/>
            <person name="Dewhirst F."/>
            <person name="Young S.K."/>
            <person name="Zeng Q."/>
            <person name="Gargeya S."/>
            <person name="Fitzgerald M."/>
            <person name="Haas B."/>
            <person name="Abouelleil A."/>
            <person name="Alvarado L."/>
            <person name="Arachchi H.M."/>
            <person name="Berlin A."/>
            <person name="Brown A."/>
            <person name="Chapman S.B."/>
            <person name="Chen Z."/>
            <person name="Dunbar C."/>
            <person name="Freedman E."/>
            <person name="Gearin G."/>
            <person name="Goldberg J."/>
            <person name="Griggs A."/>
            <person name="Gujja S."/>
            <person name="Heiman D."/>
            <person name="Howarth C."/>
            <person name="Larson L."/>
            <person name="Lui A."/>
            <person name="MacDonald P.J.P."/>
            <person name="Montmayeur A."/>
            <person name="Murphy C."/>
            <person name="Neiman D."/>
            <person name="Pearson M."/>
            <person name="Priest M."/>
            <person name="Roberts A."/>
            <person name="Saif S."/>
            <person name="Shea T."/>
            <person name="Shenoy N."/>
            <person name="Sisk P."/>
            <person name="Stolte C."/>
            <person name="Sykes S."/>
            <person name="Wortman J."/>
            <person name="Nusbaum C."/>
            <person name="Birren B."/>
        </authorList>
    </citation>
    <scope>NUCLEOTIDE SEQUENCE [LARGE SCALE GENOMIC DNA]</scope>
    <source>
        <strain evidence="1 2">ATCC 29453</strain>
    </source>
</reference>
<dbReference type="Proteomes" id="UP000017813">
    <property type="component" value="Unassembled WGS sequence"/>
</dbReference>
<evidence type="ECO:0000313" key="2">
    <source>
        <dbReference type="Proteomes" id="UP000017813"/>
    </source>
</evidence>
<dbReference type="HOGENOM" id="CLU_3379155_0_0_4"/>
<dbReference type="AlphaFoldDB" id="U6Q1A2"/>
<name>U6Q1A2_9NEIS</name>
<accession>U6Q1A2</accession>
<feature type="non-terminal residue" evidence="1">
    <location>
        <position position="1"/>
    </location>
</feature>
<sequence length="33" mass="4092">LQQKLSYRHDDLPSIVELIRSRIEWAEEMRHIE</sequence>
<keyword evidence="2" id="KW-1185">Reference proteome</keyword>
<evidence type="ECO:0000313" key="1">
    <source>
        <dbReference type="EMBL" id="EJZ50052.1"/>
    </source>
</evidence>
<dbReference type="EMBL" id="ADCY02000075">
    <property type="protein sequence ID" value="EJZ50052.1"/>
    <property type="molecule type" value="Genomic_DNA"/>
</dbReference>
<proteinExistence type="predicted"/>
<organism evidence="1 2">
    <name type="scientific">Simonsiella muelleri ATCC 29453</name>
    <dbReference type="NCBI Taxonomy" id="641147"/>
    <lineage>
        <taxon>Bacteria</taxon>
        <taxon>Pseudomonadati</taxon>
        <taxon>Pseudomonadota</taxon>
        <taxon>Betaproteobacteria</taxon>
        <taxon>Neisseriales</taxon>
        <taxon>Neisseriaceae</taxon>
        <taxon>Simonsiella</taxon>
    </lineage>
</organism>
<reference evidence="1 2" key="1">
    <citation type="submission" date="2010-03" db="EMBL/GenBank/DDBJ databases">
        <authorList>
            <consortium name="The Broad Institute Genome Sequencing Platform"/>
            <person name="Ward D."/>
            <person name="Earl A."/>
            <person name="Feldgarden M."/>
            <person name="Gevers D."/>
            <person name="Young S."/>
            <person name="Zeng Q."/>
            <person name="Koehrsen M."/>
            <person name="Alvarado L."/>
            <person name="Berlin A.M."/>
            <person name="Borenstein D."/>
            <person name="Chapman S.B."/>
            <person name="Chen Z."/>
            <person name="Engels R."/>
            <person name="Freedman E."/>
            <person name="Gellesch M."/>
            <person name="Goldberg J."/>
            <person name="Griggs A."/>
            <person name="Gujja S."/>
            <person name="Heilman E.R."/>
            <person name="Heiman D.I."/>
            <person name="Hepburn T.A."/>
            <person name="Howarth C."/>
            <person name="Jen D."/>
            <person name="Larson L."/>
            <person name="Mehta T."/>
            <person name="Park D."/>
            <person name="Pearson M."/>
            <person name="Richards J."/>
            <person name="Roberts A."/>
            <person name="Saif S."/>
            <person name="Shea T.D."/>
            <person name="Shenoy N."/>
            <person name="Sisk P."/>
            <person name="Stolte C."/>
            <person name="Sykes S.N."/>
            <person name="Walk T."/>
            <person name="White J."/>
            <person name="Yandava C."/>
            <person name="Izard J."/>
            <person name="Baranova O.V."/>
            <person name="Blanton J.M."/>
            <person name="Tanner A.C."/>
            <person name="Dewhirst F."/>
            <person name="Haas B."/>
            <person name="Nusbaum C."/>
            <person name="Birren B."/>
        </authorList>
    </citation>
    <scope>NUCLEOTIDE SEQUENCE [LARGE SCALE GENOMIC DNA]</scope>
    <source>
        <strain evidence="1 2">ATCC 29453</strain>
    </source>
</reference>
<gene>
    <name evidence="1" type="ORF">HMPREF9021_02696</name>
</gene>
<protein>
    <submittedName>
        <fullName evidence="1">Uncharacterized protein</fullName>
    </submittedName>
</protein>
<comment type="caution">
    <text evidence="1">The sequence shown here is derived from an EMBL/GenBank/DDBJ whole genome shotgun (WGS) entry which is preliminary data.</text>
</comment>